<dbReference type="Pfam" id="PF04115">
    <property type="entry name" value="Ureidogly_lyase"/>
    <property type="match status" value="1"/>
</dbReference>
<organism evidence="5 6">
    <name type="scientific">Gracilibacillus salinarum</name>
    <dbReference type="NCBI Taxonomy" id="2932255"/>
    <lineage>
        <taxon>Bacteria</taxon>
        <taxon>Bacillati</taxon>
        <taxon>Bacillota</taxon>
        <taxon>Bacilli</taxon>
        <taxon>Bacillales</taxon>
        <taxon>Bacillaceae</taxon>
        <taxon>Gracilibacillus</taxon>
    </lineage>
</organism>
<comment type="subunit">
    <text evidence="1">Homodimer.</text>
</comment>
<dbReference type="EC" id="4.3.2.3" evidence="5"/>
<evidence type="ECO:0000256" key="2">
    <source>
        <dbReference type="ARBA" id="ARBA00022631"/>
    </source>
</evidence>
<proteinExistence type="predicted"/>
<evidence type="ECO:0000313" key="6">
    <source>
        <dbReference type="Proteomes" id="UP000831537"/>
    </source>
</evidence>
<dbReference type="EMBL" id="CP095071">
    <property type="protein sequence ID" value="UOQ86994.1"/>
    <property type="molecule type" value="Genomic_DNA"/>
</dbReference>
<evidence type="ECO:0000313" key="5">
    <source>
        <dbReference type="EMBL" id="UOQ86994.1"/>
    </source>
</evidence>
<keyword evidence="2" id="KW-0659">Purine metabolism</keyword>
<dbReference type="InterPro" id="IPR011051">
    <property type="entry name" value="RmlC_Cupin_sf"/>
</dbReference>
<evidence type="ECO:0000256" key="4">
    <source>
        <dbReference type="ARBA" id="ARBA00047684"/>
    </source>
</evidence>
<dbReference type="Gene3D" id="2.60.120.480">
    <property type="entry name" value="Ureidoglycolate hydrolase"/>
    <property type="match status" value="1"/>
</dbReference>
<name>A0ABY4GRT4_9BACI</name>
<sequence length="171" mass="19576">MKSVEIVPLTKKIFEPYGRSFEIPSSPPSKRGEGWDCWSYVANMNASTNVGVGIVKTLKRPLIVDEMERHVSREEILVPLYAPIIQPVGLFKDNSDPEEKPEITSVKCFLIEPGQGIILSKGIWHSPAYALEKDTDYLFFIENKKDLFGDELVNPWVKFDQNEKLEMFLKK</sequence>
<dbReference type="SUPFAM" id="SSF51182">
    <property type="entry name" value="RmlC-like cupins"/>
    <property type="match status" value="1"/>
</dbReference>
<dbReference type="Proteomes" id="UP000831537">
    <property type="component" value="Chromosome"/>
</dbReference>
<evidence type="ECO:0000256" key="3">
    <source>
        <dbReference type="ARBA" id="ARBA00023239"/>
    </source>
</evidence>
<accession>A0ABY4GRT4</accession>
<protein>
    <submittedName>
        <fullName evidence="5">Ureidoglycolate lyase</fullName>
        <ecNumber evidence="5">4.3.2.3</ecNumber>
    </submittedName>
</protein>
<reference evidence="5 6" key="1">
    <citation type="submission" date="2022-04" db="EMBL/GenBank/DDBJ databases">
        <title>Gracilibacillus sp. isolated from saltern.</title>
        <authorList>
            <person name="Won M."/>
            <person name="Lee C.-M."/>
            <person name="Woen H.-Y."/>
            <person name="Kwon S.-W."/>
        </authorList>
    </citation>
    <scope>NUCLEOTIDE SEQUENCE [LARGE SCALE GENOMIC DNA]</scope>
    <source>
        <strain evidence="5 6">SSPM10-3</strain>
    </source>
</reference>
<gene>
    <name evidence="5" type="ORF">MUN87_08975</name>
</gene>
<evidence type="ECO:0000256" key="1">
    <source>
        <dbReference type="ARBA" id="ARBA00011738"/>
    </source>
</evidence>
<dbReference type="InterPro" id="IPR007247">
    <property type="entry name" value="Ureidogly_lyase"/>
</dbReference>
<keyword evidence="6" id="KW-1185">Reference proteome</keyword>
<dbReference type="GO" id="GO:0050385">
    <property type="term" value="F:ureidoglycolate lyase activity"/>
    <property type="evidence" value="ECO:0007669"/>
    <property type="project" value="UniProtKB-EC"/>
</dbReference>
<dbReference type="InterPro" id="IPR024060">
    <property type="entry name" value="Ureidoglycolate_lyase_dom_sf"/>
</dbReference>
<keyword evidence="3 5" id="KW-0456">Lyase</keyword>
<dbReference type="RefSeq" id="WP_244747420.1">
    <property type="nucleotide sequence ID" value="NZ_CP095071.1"/>
</dbReference>
<comment type="catalytic activity">
    <reaction evidence="4">
        <text>(S)-ureidoglycolate = urea + glyoxylate</text>
        <dbReference type="Rhea" id="RHEA:11304"/>
        <dbReference type="ChEBI" id="CHEBI:16199"/>
        <dbReference type="ChEBI" id="CHEBI:36655"/>
        <dbReference type="ChEBI" id="CHEBI:57296"/>
        <dbReference type="EC" id="4.3.2.3"/>
    </reaction>
</comment>